<gene>
    <name evidence="4" type="ORF">SAMN05421771_1885</name>
</gene>
<dbReference type="PANTHER" id="PTHR23416">
    <property type="entry name" value="SIALIC ACID SYNTHASE-RELATED"/>
    <property type="match status" value="1"/>
</dbReference>
<dbReference type="InterPro" id="IPR051159">
    <property type="entry name" value="Hexapeptide_acetyltransf"/>
</dbReference>
<proteinExistence type="predicted"/>
<name>A0A1I6M5I9_9BACT</name>
<evidence type="ECO:0000256" key="3">
    <source>
        <dbReference type="ARBA" id="ARBA00023315"/>
    </source>
</evidence>
<dbReference type="PANTHER" id="PTHR23416:SF78">
    <property type="entry name" value="LIPOPOLYSACCHARIDE BIOSYNTHESIS O-ACETYL TRANSFERASE WBBJ-RELATED"/>
    <property type="match status" value="1"/>
</dbReference>
<evidence type="ECO:0000256" key="2">
    <source>
        <dbReference type="ARBA" id="ARBA00022737"/>
    </source>
</evidence>
<evidence type="ECO:0000313" key="4">
    <source>
        <dbReference type="EMBL" id="SFS10985.1"/>
    </source>
</evidence>
<keyword evidence="1 4" id="KW-0808">Transferase</keyword>
<dbReference type="InterPro" id="IPR011004">
    <property type="entry name" value="Trimer_LpxA-like_sf"/>
</dbReference>
<dbReference type="OrthoDB" id="9801697at2"/>
<dbReference type="PROSITE" id="PS00101">
    <property type="entry name" value="HEXAPEP_TRANSFERASES"/>
    <property type="match status" value="1"/>
</dbReference>
<sequence>MLSDRIASYLMRRFRGRKLDIAPQLSAMAVLTNLAQKGLVPLIRGTFVKIWLAEARGSFFLGKGCKILNKSMLKIGNNVYIGNYGYLDCLSVDGVTIGNSVTIREGCWVQLTSHYDKPGEGITIGNNVYIGPRSILGAAAQITIGDRCQLGANVSLIAENHAFSGEGDIFEQGVVRKGICIERDVWIGNNVTVLDGVTVGEGSVLGAGTVLTRSVPARSVVVGVPGRVIKTR</sequence>
<dbReference type="GO" id="GO:0016746">
    <property type="term" value="F:acyltransferase activity"/>
    <property type="evidence" value="ECO:0007669"/>
    <property type="project" value="UniProtKB-KW"/>
</dbReference>
<organism evidence="4 5">
    <name type="scientific">Granulicella pectinivorans</name>
    <dbReference type="NCBI Taxonomy" id="474950"/>
    <lineage>
        <taxon>Bacteria</taxon>
        <taxon>Pseudomonadati</taxon>
        <taxon>Acidobacteriota</taxon>
        <taxon>Terriglobia</taxon>
        <taxon>Terriglobales</taxon>
        <taxon>Acidobacteriaceae</taxon>
        <taxon>Granulicella</taxon>
    </lineage>
</organism>
<dbReference type="STRING" id="474950.SAMN05421771_1885"/>
<dbReference type="InterPro" id="IPR001451">
    <property type="entry name" value="Hexapep"/>
</dbReference>
<keyword evidence="5" id="KW-1185">Reference proteome</keyword>
<protein>
    <submittedName>
        <fullName evidence="4">Acetyltransferase (Isoleucine patch superfamily)</fullName>
    </submittedName>
</protein>
<keyword evidence="2" id="KW-0677">Repeat</keyword>
<dbReference type="Pfam" id="PF00132">
    <property type="entry name" value="Hexapep"/>
    <property type="match status" value="1"/>
</dbReference>
<dbReference type="Pfam" id="PF14602">
    <property type="entry name" value="Hexapep_2"/>
    <property type="match status" value="1"/>
</dbReference>
<evidence type="ECO:0000256" key="1">
    <source>
        <dbReference type="ARBA" id="ARBA00022679"/>
    </source>
</evidence>
<dbReference type="Proteomes" id="UP000199024">
    <property type="component" value="Unassembled WGS sequence"/>
</dbReference>
<reference evidence="4 5" key="1">
    <citation type="submission" date="2016-10" db="EMBL/GenBank/DDBJ databases">
        <authorList>
            <person name="de Groot N.N."/>
        </authorList>
    </citation>
    <scope>NUCLEOTIDE SEQUENCE [LARGE SCALE GENOMIC DNA]</scope>
    <source>
        <strain evidence="4 5">DSM 21001</strain>
    </source>
</reference>
<dbReference type="CDD" id="cd04647">
    <property type="entry name" value="LbH_MAT_like"/>
    <property type="match status" value="1"/>
</dbReference>
<dbReference type="AlphaFoldDB" id="A0A1I6M5I9"/>
<dbReference type="InterPro" id="IPR018357">
    <property type="entry name" value="Hexapep_transf_CS"/>
</dbReference>
<dbReference type="Gene3D" id="2.160.10.10">
    <property type="entry name" value="Hexapeptide repeat proteins"/>
    <property type="match status" value="2"/>
</dbReference>
<accession>A0A1I6M5I9</accession>
<dbReference type="EMBL" id="FOZL01000001">
    <property type="protein sequence ID" value="SFS10985.1"/>
    <property type="molecule type" value="Genomic_DNA"/>
</dbReference>
<keyword evidence="3" id="KW-0012">Acyltransferase</keyword>
<dbReference type="SUPFAM" id="SSF51161">
    <property type="entry name" value="Trimeric LpxA-like enzymes"/>
    <property type="match status" value="2"/>
</dbReference>
<evidence type="ECO:0000313" key="5">
    <source>
        <dbReference type="Proteomes" id="UP000199024"/>
    </source>
</evidence>